<dbReference type="PROSITE" id="PS50005">
    <property type="entry name" value="TPR"/>
    <property type="match status" value="1"/>
</dbReference>
<sequence length="438" mass="48040">GWSELRMVRDSRFKYVEAPRPELYDLRNDPDELENLIDLQPERAAEMAEILSEHDRTTSDPDAAGDAAHVLSPEEEENLRSLGYLGGDFFKTGDGQDGTRPDPKDRIDEGRLVWAARDLLADGKADEAEAILAPLLIENPKNQLARTTRLMVLLRLREFALAEEEALALMALVDEDGGAHAALLNRARHSLAAIYWVRGKKAEALETFRLARENQDPGKDRPTFHSLLLGAAGSRVDAEWIIDVVLARNQLDGMALSARFELETASGEDEAALATAELLARAGEGDGFSVLRAAKLLNKERRFAPAAALFGIVADQTEPNADLLGYLGTSRLQSGDLNGAREAFLGVVELRPDDPRAPFYLGNIALLKGQEKAAREYYDRSLAVNAQFVPPLVNLARYLASKGRTEEAKQTLAEALKRKPGDPGATELLQLIRNEGNS</sequence>
<dbReference type="SUPFAM" id="SSF48452">
    <property type="entry name" value="TPR-like"/>
    <property type="match status" value="2"/>
</dbReference>
<dbReference type="SUPFAM" id="SSF53649">
    <property type="entry name" value="Alkaline phosphatase-like"/>
    <property type="match status" value="1"/>
</dbReference>
<evidence type="ECO:0000256" key="3">
    <source>
        <dbReference type="PROSITE-ProRule" id="PRU00339"/>
    </source>
</evidence>
<keyword evidence="2 3" id="KW-0802">TPR repeat</keyword>
<keyword evidence="1" id="KW-0677">Repeat</keyword>
<feature type="repeat" description="TPR" evidence="3">
    <location>
        <begin position="321"/>
        <end position="354"/>
    </location>
</feature>
<dbReference type="InterPro" id="IPR017850">
    <property type="entry name" value="Alkaline_phosphatase_core_sf"/>
</dbReference>
<dbReference type="AlphaFoldDB" id="A0A8J7CDX1"/>
<feature type="non-terminal residue" evidence="4">
    <location>
        <position position="1"/>
    </location>
</feature>
<dbReference type="Proteomes" id="UP000648239">
    <property type="component" value="Unassembled WGS sequence"/>
</dbReference>
<dbReference type="SMART" id="SM00028">
    <property type="entry name" value="TPR"/>
    <property type="match status" value="4"/>
</dbReference>
<evidence type="ECO:0000256" key="2">
    <source>
        <dbReference type="ARBA" id="ARBA00022803"/>
    </source>
</evidence>
<dbReference type="Gene3D" id="3.40.720.10">
    <property type="entry name" value="Alkaline Phosphatase, subunit A"/>
    <property type="match status" value="1"/>
</dbReference>
<dbReference type="Pfam" id="PF13181">
    <property type="entry name" value="TPR_8"/>
    <property type="match status" value="1"/>
</dbReference>
<evidence type="ECO:0000256" key="1">
    <source>
        <dbReference type="ARBA" id="ARBA00022737"/>
    </source>
</evidence>
<dbReference type="InterPro" id="IPR051012">
    <property type="entry name" value="CellSynth/LPSAsmb/PSIAsmb"/>
</dbReference>
<dbReference type="EMBL" id="JACXWD010000083">
    <property type="protein sequence ID" value="MBD3869402.1"/>
    <property type="molecule type" value="Genomic_DNA"/>
</dbReference>
<accession>A0A8J7CDX1</accession>
<name>A0A8J7CDX1_9BACT</name>
<comment type="caution">
    <text evidence="4">The sequence shown here is derived from an EMBL/GenBank/DDBJ whole genome shotgun (WGS) entry which is preliminary data.</text>
</comment>
<dbReference type="PANTHER" id="PTHR45586">
    <property type="entry name" value="TPR REPEAT-CONTAINING PROTEIN PA4667"/>
    <property type="match status" value="1"/>
</dbReference>
<dbReference type="Gene3D" id="1.25.40.10">
    <property type="entry name" value="Tetratricopeptide repeat domain"/>
    <property type="match status" value="2"/>
</dbReference>
<evidence type="ECO:0000313" key="5">
    <source>
        <dbReference type="Proteomes" id="UP000648239"/>
    </source>
</evidence>
<gene>
    <name evidence="4" type="ORF">IFK94_14875</name>
</gene>
<protein>
    <submittedName>
        <fullName evidence="4">Tetratricopeptide repeat protein</fullName>
    </submittedName>
</protein>
<dbReference type="PANTHER" id="PTHR45586:SF1">
    <property type="entry name" value="LIPOPOLYSACCHARIDE ASSEMBLY PROTEIN B"/>
    <property type="match status" value="1"/>
</dbReference>
<organism evidence="4 5">
    <name type="scientific">Candidatus Polarisedimenticola svalbardensis</name>
    <dbReference type="NCBI Taxonomy" id="2886004"/>
    <lineage>
        <taxon>Bacteria</taxon>
        <taxon>Pseudomonadati</taxon>
        <taxon>Acidobacteriota</taxon>
        <taxon>Candidatus Polarisedimenticolia</taxon>
        <taxon>Candidatus Polarisedimenticolales</taxon>
        <taxon>Candidatus Polarisedimenticolaceae</taxon>
        <taxon>Candidatus Polarisedimenticola</taxon>
    </lineage>
</organism>
<evidence type="ECO:0000313" key="4">
    <source>
        <dbReference type="EMBL" id="MBD3869402.1"/>
    </source>
</evidence>
<dbReference type="Pfam" id="PF13432">
    <property type="entry name" value="TPR_16"/>
    <property type="match status" value="1"/>
</dbReference>
<dbReference type="InterPro" id="IPR019734">
    <property type="entry name" value="TPR_rpt"/>
</dbReference>
<reference evidence="4 5" key="1">
    <citation type="submission" date="2020-08" db="EMBL/GenBank/DDBJ databases">
        <title>Acidobacteriota in marine sediments use diverse sulfur dissimilation pathways.</title>
        <authorList>
            <person name="Wasmund K."/>
        </authorList>
    </citation>
    <scope>NUCLEOTIDE SEQUENCE [LARGE SCALE GENOMIC DNA]</scope>
    <source>
        <strain evidence="4">MAG AM4</strain>
    </source>
</reference>
<dbReference type="InterPro" id="IPR011990">
    <property type="entry name" value="TPR-like_helical_dom_sf"/>
</dbReference>
<proteinExistence type="predicted"/>